<evidence type="ECO:0000313" key="10">
    <source>
        <dbReference type="Proteomes" id="UP000033647"/>
    </source>
</evidence>
<dbReference type="PANTHER" id="PTHR33938:SF2">
    <property type="entry name" value="CARBOXYLIC ESTER HYDROLASE"/>
    <property type="match status" value="1"/>
</dbReference>
<keyword evidence="10" id="KW-1185">Reference proteome</keyword>
<dbReference type="Pfam" id="PF07519">
    <property type="entry name" value="Tannase"/>
    <property type="match status" value="2"/>
</dbReference>
<keyword evidence="6" id="KW-0106">Calcium</keyword>
<sequence length="546" mass="58812">MARSLLLASMLPLLLSARTLDCGISAFQAILPSTATVVSANWQADNSTFQVPSSNVAYAVSPTNLRALCAVEVNVTSSLTSAYGFGLFLPQEWNTRFLAVGNGGFAGGVNWLDMGAGVGYGFAVMSTDTGHSSVSTDGSWALNEESVNDWGYRAMHGSAVLAKEIVKAYYSSPSLFNYFSGCSTGGRQGLKEVELYPEDFDGVLAGAPAWWTSHLQPWTVNVALYNLPNTTAGHIPRSLFPAIEAEVLRQCDGADGLVDSIISSPRECNFSSGALLCGSNTVNQTRAGCLTAPQLQTLSRIYANYYGTNQTFVLPGLELGFEAQWEVLLGGNEPAGLGTDYVRYFLLKDPDWDFNDYNDSIVDIADKLQPGNATVGLDISAFHAKGGKLLQYHGMADALIPTGSSSLYYTEVARTLRPRGVDLDSWYRHFLVPGMQHCSGTPSGVEAPWYFAGANQAGRLGTGVSGVPGFRDPEHDALLALMEWTEKGQAPDRIIATKWKSDALHDEVLRQRPLCPYPQSAKYGGNGDPDLAESWACEGLFVPQQQ</sequence>
<dbReference type="SUPFAM" id="SSF53474">
    <property type="entry name" value="alpha/beta-Hydrolases"/>
    <property type="match status" value="1"/>
</dbReference>
<keyword evidence="3" id="KW-0479">Metal-binding</keyword>
<keyword evidence="7" id="KW-1015">Disulfide bond</keyword>
<keyword evidence="2" id="KW-0719">Serine esterase</keyword>
<dbReference type="AlphaFoldDB" id="A0A0F4GVB4"/>
<name>A0A0F4GVB4_9PEZI</name>
<feature type="chain" id="PRO_5005117110" description="Carboxylic ester hydrolase" evidence="8">
    <location>
        <begin position="17"/>
        <end position="546"/>
    </location>
</feature>
<dbReference type="PANTHER" id="PTHR33938">
    <property type="entry name" value="FERULOYL ESTERASE B-RELATED"/>
    <property type="match status" value="1"/>
</dbReference>
<evidence type="ECO:0000256" key="4">
    <source>
        <dbReference type="ARBA" id="ARBA00022729"/>
    </source>
</evidence>
<proteinExistence type="inferred from homology"/>
<organism evidence="9 10">
    <name type="scientific">Zymoseptoria brevis</name>
    <dbReference type="NCBI Taxonomy" id="1047168"/>
    <lineage>
        <taxon>Eukaryota</taxon>
        <taxon>Fungi</taxon>
        <taxon>Dikarya</taxon>
        <taxon>Ascomycota</taxon>
        <taxon>Pezizomycotina</taxon>
        <taxon>Dothideomycetes</taxon>
        <taxon>Dothideomycetidae</taxon>
        <taxon>Mycosphaerellales</taxon>
        <taxon>Mycosphaerellaceae</taxon>
        <taxon>Zymoseptoria</taxon>
    </lineage>
</organism>
<protein>
    <recommendedName>
        <fullName evidence="8">Carboxylic ester hydrolase</fullName>
        <ecNumber evidence="8">3.1.1.-</ecNumber>
    </recommendedName>
</protein>
<dbReference type="InterPro" id="IPR029058">
    <property type="entry name" value="AB_hydrolase_fold"/>
</dbReference>
<accession>A0A0F4GVB4</accession>
<gene>
    <name evidence="9" type="ORF">TI39_contig307g00062</name>
</gene>
<comment type="similarity">
    <text evidence="1 8">Belongs to the tannase family.</text>
</comment>
<dbReference type="EC" id="3.1.1.-" evidence="8"/>
<dbReference type="GO" id="GO:0030600">
    <property type="term" value="F:feruloyl esterase activity"/>
    <property type="evidence" value="ECO:0007669"/>
    <property type="project" value="UniProtKB-ARBA"/>
</dbReference>
<evidence type="ECO:0000256" key="2">
    <source>
        <dbReference type="ARBA" id="ARBA00022487"/>
    </source>
</evidence>
<feature type="signal peptide" evidence="8">
    <location>
        <begin position="1"/>
        <end position="16"/>
    </location>
</feature>
<dbReference type="OrthoDB" id="3039123at2759"/>
<evidence type="ECO:0000256" key="7">
    <source>
        <dbReference type="ARBA" id="ARBA00023157"/>
    </source>
</evidence>
<evidence type="ECO:0000256" key="1">
    <source>
        <dbReference type="ARBA" id="ARBA00006249"/>
    </source>
</evidence>
<dbReference type="Proteomes" id="UP000033647">
    <property type="component" value="Unassembled WGS sequence"/>
</dbReference>
<dbReference type="InterPro" id="IPR011118">
    <property type="entry name" value="Tannase/feruloyl_esterase"/>
</dbReference>
<dbReference type="EMBL" id="LAFY01000299">
    <property type="protein sequence ID" value="KJY00973.1"/>
    <property type="molecule type" value="Genomic_DNA"/>
</dbReference>
<evidence type="ECO:0000256" key="6">
    <source>
        <dbReference type="ARBA" id="ARBA00022837"/>
    </source>
</evidence>
<evidence type="ECO:0000256" key="5">
    <source>
        <dbReference type="ARBA" id="ARBA00022801"/>
    </source>
</evidence>
<dbReference type="GO" id="GO:0046872">
    <property type="term" value="F:metal ion binding"/>
    <property type="evidence" value="ECO:0007669"/>
    <property type="project" value="UniProtKB-KW"/>
</dbReference>
<keyword evidence="5 8" id="KW-0378">Hydrolase</keyword>
<evidence type="ECO:0000313" key="9">
    <source>
        <dbReference type="EMBL" id="KJY00973.1"/>
    </source>
</evidence>
<evidence type="ECO:0000256" key="3">
    <source>
        <dbReference type="ARBA" id="ARBA00022723"/>
    </source>
</evidence>
<reference evidence="9 10" key="1">
    <citation type="submission" date="2015-03" db="EMBL/GenBank/DDBJ databases">
        <title>RNA-seq based gene annotation and comparative genomics of four Zymoseptoria species reveal species-specific pathogenicity related genes and transposable element activity.</title>
        <authorList>
            <person name="Grandaubert J."/>
            <person name="Bhattacharyya A."/>
            <person name="Stukenbrock E.H."/>
        </authorList>
    </citation>
    <scope>NUCLEOTIDE SEQUENCE [LARGE SCALE GENOMIC DNA]</scope>
    <source>
        <strain evidence="9 10">Zb18110</strain>
    </source>
</reference>
<evidence type="ECO:0000256" key="8">
    <source>
        <dbReference type="RuleBase" id="RU361238"/>
    </source>
</evidence>
<keyword evidence="4 8" id="KW-0732">Signal</keyword>
<comment type="caution">
    <text evidence="9">The sequence shown here is derived from an EMBL/GenBank/DDBJ whole genome shotgun (WGS) entry which is preliminary data.</text>
</comment>